<evidence type="ECO:0000313" key="11">
    <source>
        <dbReference type="Proteomes" id="UP001139516"/>
    </source>
</evidence>
<dbReference type="InterPro" id="IPR051800">
    <property type="entry name" value="PqiA-PqiB_transport"/>
</dbReference>
<accession>A0A9X1Y6Q4</accession>
<dbReference type="PANTHER" id="PTHR30462:SF3">
    <property type="entry name" value="INTERMEMBRANE TRANSPORT PROTEIN PQIA"/>
    <property type="match status" value="1"/>
</dbReference>
<feature type="compositionally biased region" description="Basic and acidic residues" evidence="8">
    <location>
        <begin position="450"/>
        <end position="479"/>
    </location>
</feature>
<evidence type="ECO:0000256" key="8">
    <source>
        <dbReference type="SAM" id="MobiDB-lite"/>
    </source>
</evidence>
<gene>
    <name evidence="10" type="ORF">M0638_01690</name>
</gene>
<dbReference type="RefSeq" id="WP_248665213.1">
    <property type="nucleotide sequence ID" value="NZ_JALPRX010000006.1"/>
</dbReference>
<evidence type="ECO:0000256" key="4">
    <source>
        <dbReference type="ARBA" id="ARBA00022519"/>
    </source>
</evidence>
<keyword evidence="4" id="KW-0997">Cell inner membrane</keyword>
<keyword evidence="11" id="KW-1185">Reference proteome</keyword>
<keyword evidence="7 9" id="KW-0472">Membrane</keyword>
<evidence type="ECO:0000313" key="10">
    <source>
        <dbReference type="EMBL" id="MCK8783092.1"/>
    </source>
</evidence>
<evidence type="ECO:0000256" key="7">
    <source>
        <dbReference type="ARBA" id="ARBA00023136"/>
    </source>
</evidence>
<feature type="transmembrane region" description="Helical" evidence="9">
    <location>
        <begin position="415"/>
        <end position="435"/>
    </location>
</feature>
<dbReference type="NCBIfam" id="TIGR00155">
    <property type="entry name" value="pqiA_fam"/>
    <property type="match status" value="1"/>
</dbReference>
<dbReference type="Proteomes" id="UP001139516">
    <property type="component" value="Unassembled WGS sequence"/>
</dbReference>
<reference evidence="10" key="1">
    <citation type="submission" date="2022-04" db="EMBL/GenBank/DDBJ databases">
        <title>Roseomonas acroporae sp. nov., isolated from coral Acropora digitifera.</title>
        <authorList>
            <person name="Sun H."/>
        </authorList>
    </citation>
    <scope>NUCLEOTIDE SEQUENCE</scope>
    <source>
        <strain evidence="10">NAR14</strain>
    </source>
</reference>
<feature type="transmembrane region" description="Helical" evidence="9">
    <location>
        <begin position="389"/>
        <end position="409"/>
    </location>
</feature>
<evidence type="ECO:0000256" key="3">
    <source>
        <dbReference type="ARBA" id="ARBA00022475"/>
    </source>
</evidence>
<feature type="transmembrane region" description="Helical" evidence="9">
    <location>
        <begin position="68"/>
        <end position="92"/>
    </location>
</feature>
<comment type="similarity">
    <text evidence="2">Belongs to the PqiA family.</text>
</comment>
<proteinExistence type="inferred from homology"/>
<feature type="transmembrane region" description="Helical" evidence="9">
    <location>
        <begin position="112"/>
        <end position="139"/>
    </location>
</feature>
<sequence length="504" mass="54624">MSLFGLLPDEAGPGRPNIPVLPGRRLRECPHCGKLLHLRPLPPDTDARCPRCDAVLRRNRSAPLTAPLALGCAAFALYLVTMMLPFLELHLLGRPRLVWVASGADSLTQEGYWALGALVLATLVLVPLLKLLLLLTVLVGLRLPRPPRWLHLPFRWYRHIAPWAMLEVFLFGALVSYTRLVDLADVQIGAAAIALGALSLLLVATDSALDPEAIWEMVSRRHLDEDPALVDDTRPGAAATAAPAVPAAPGPRAARAPLIGCHCCHLVSRGRDGDHCPRCGSRLHRRKPNSIARTWALITAAVVLYVPANYYPVMNVITLGQGGPHTILGGVEEFIESGFWPLALIVFLASVAVPMLKLLGLLSMLLGVHARSDLRLRDRTRLYRVVDAIGRWSMIDVFVVSVLVSVVHFGRLANIVAENGALCFAGVVILTMFAAEAFDPRLMWDAVPPHRRDRAGQDRAGQDRADAYRAGRYRADRDGTGPGEAAGNAARPAPAGHGAAERRA</sequence>
<feature type="transmembrane region" description="Helical" evidence="9">
    <location>
        <begin position="160"/>
        <end position="180"/>
    </location>
</feature>
<feature type="region of interest" description="Disordered" evidence="8">
    <location>
        <begin position="450"/>
        <end position="504"/>
    </location>
</feature>
<dbReference type="GO" id="GO:0005886">
    <property type="term" value="C:plasma membrane"/>
    <property type="evidence" value="ECO:0007669"/>
    <property type="project" value="UniProtKB-SubCell"/>
</dbReference>
<dbReference type="PANTHER" id="PTHR30462">
    <property type="entry name" value="INTERMEMBRANE TRANSPORT PROTEIN PQIB-RELATED"/>
    <property type="match status" value="1"/>
</dbReference>
<keyword evidence="6 9" id="KW-1133">Transmembrane helix</keyword>
<evidence type="ECO:0000256" key="1">
    <source>
        <dbReference type="ARBA" id="ARBA00004429"/>
    </source>
</evidence>
<evidence type="ECO:0000256" key="5">
    <source>
        <dbReference type="ARBA" id="ARBA00022692"/>
    </source>
</evidence>
<keyword evidence="3" id="KW-1003">Cell membrane</keyword>
<evidence type="ECO:0000256" key="6">
    <source>
        <dbReference type="ARBA" id="ARBA00022989"/>
    </source>
</evidence>
<dbReference type="InterPro" id="IPR005219">
    <property type="entry name" value="PqiA-like_proteobact"/>
</dbReference>
<dbReference type="InterPro" id="IPR007498">
    <property type="entry name" value="PqiA-like"/>
</dbReference>
<dbReference type="EMBL" id="JALPRX010000006">
    <property type="protein sequence ID" value="MCK8783092.1"/>
    <property type="molecule type" value="Genomic_DNA"/>
</dbReference>
<organism evidence="10 11">
    <name type="scientific">Roseomonas acroporae</name>
    <dbReference type="NCBI Taxonomy" id="2937791"/>
    <lineage>
        <taxon>Bacteria</taxon>
        <taxon>Pseudomonadati</taxon>
        <taxon>Pseudomonadota</taxon>
        <taxon>Alphaproteobacteria</taxon>
        <taxon>Acetobacterales</taxon>
        <taxon>Roseomonadaceae</taxon>
        <taxon>Roseomonas</taxon>
    </lineage>
</organism>
<feature type="transmembrane region" description="Helical" evidence="9">
    <location>
        <begin position="291"/>
        <end position="308"/>
    </location>
</feature>
<evidence type="ECO:0000256" key="2">
    <source>
        <dbReference type="ARBA" id="ARBA00007555"/>
    </source>
</evidence>
<feature type="transmembrane region" description="Helical" evidence="9">
    <location>
        <begin position="186"/>
        <end position="204"/>
    </location>
</feature>
<comment type="subcellular location">
    <subcellularLocation>
        <location evidence="1">Cell inner membrane</location>
        <topology evidence="1">Multi-pass membrane protein</topology>
    </subcellularLocation>
</comment>
<dbReference type="AlphaFoldDB" id="A0A9X1Y6Q4"/>
<keyword evidence="5 9" id="KW-0812">Transmembrane</keyword>
<name>A0A9X1Y6Q4_9PROT</name>
<feature type="transmembrane region" description="Helical" evidence="9">
    <location>
        <begin position="339"/>
        <end position="368"/>
    </location>
</feature>
<comment type="caution">
    <text evidence="10">The sequence shown here is derived from an EMBL/GenBank/DDBJ whole genome shotgun (WGS) entry which is preliminary data.</text>
</comment>
<evidence type="ECO:0000256" key="9">
    <source>
        <dbReference type="SAM" id="Phobius"/>
    </source>
</evidence>
<feature type="compositionally biased region" description="Low complexity" evidence="8">
    <location>
        <begin position="483"/>
        <end position="498"/>
    </location>
</feature>
<protein>
    <submittedName>
        <fullName evidence="10">PqiA/YebS family transporter subunit</fullName>
    </submittedName>
</protein>
<dbReference type="Pfam" id="PF04403">
    <property type="entry name" value="PqiA"/>
    <property type="match status" value="2"/>
</dbReference>